<feature type="compositionally biased region" description="Pro residues" evidence="1">
    <location>
        <begin position="614"/>
        <end position="624"/>
    </location>
</feature>
<accession>A0ABN9QQS9</accession>
<organism evidence="2 3">
    <name type="scientific">Prorocentrum cordatum</name>
    <dbReference type="NCBI Taxonomy" id="2364126"/>
    <lineage>
        <taxon>Eukaryota</taxon>
        <taxon>Sar</taxon>
        <taxon>Alveolata</taxon>
        <taxon>Dinophyceae</taxon>
        <taxon>Prorocentrales</taxon>
        <taxon>Prorocentraceae</taxon>
        <taxon>Prorocentrum</taxon>
    </lineage>
</organism>
<evidence type="ECO:0000313" key="3">
    <source>
        <dbReference type="Proteomes" id="UP001189429"/>
    </source>
</evidence>
<dbReference type="EMBL" id="CAUYUJ010004125">
    <property type="protein sequence ID" value="CAK0808270.1"/>
    <property type="molecule type" value="Genomic_DNA"/>
</dbReference>
<dbReference type="Proteomes" id="UP001189429">
    <property type="component" value="Unassembled WGS sequence"/>
</dbReference>
<reference evidence="2" key="1">
    <citation type="submission" date="2023-10" db="EMBL/GenBank/DDBJ databases">
        <authorList>
            <person name="Chen Y."/>
            <person name="Shah S."/>
            <person name="Dougan E. K."/>
            <person name="Thang M."/>
            <person name="Chan C."/>
        </authorList>
    </citation>
    <scope>NUCLEOTIDE SEQUENCE [LARGE SCALE GENOMIC DNA]</scope>
</reference>
<keyword evidence="3" id="KW-1185">Reference proteome</keyword>
<evidence type="ECO:0000256" key="1">
    <source>
        <dbReference type="SAM" id="MobiDB-lite"/>
    </source>
</evidence>
<feature type="region of interest" description="Disordered" evidence="1">
    <location>
        <begin position="666"/>
        <end position="690"/>
    </location>
</feature>
<name>A0ABN9QQS9_9DINO</name>
<comment type="caution">
    <text evidence="2">The sequence shown here is derived from an EMBL/GenBank/DDBJ whole genome shotgun (WGS) entry which is preliminary data.</text>
</comment>
<protein>
    <submittedName>
        <fullName evidence="2">Uncharacterized protein</fullName>
    </submittedName>
</protein>
<evidence type="ECO:0000313" key="2">
    <source>
        <dbReference type="EMBL" id="CAK0808270.1"/>
    </source>
</evidence>
<feature type="compositionally biased region" description="Low complexity" evidence="1">
    <location>
        <begin position="673"/>
        <end position="683"/>
    </location>
</feature>
<proteinExistence type="predicted"/>
<sequence>MASLTAGGIKSMGELIGGDASCTEQIKSTWLHMAAVQQYKKLGKPERFQSDPPAAFCLRDMPLQYAGQVVNLKHLVDWVNLEDGAADHLDTVDVYDAMCGGNYMALPAPFKPNKDPGELAFTMQLYILPKEGNGHQFVLKYARFQDKVRTDIAKEIFVAGRALTIHWGSSADNNAPLKLFYYMMDRLGGVQIRHWAQPSVVATVGGGNYDKGKRKAGFRFIEEFGPRANNRNQFVEWTDEQINNESSPIFGWQAGEVKEPLRNYASGSVGAKTLGRWAVTLKRFHPFVFDHVVVPILKSHDVHGTMWIGKTRVGKSTASKTIGFAISAYQIDKHDRVDLRPSVVTTKKVDFFRLEPGTVFKPAIADDTVLTKWAPDEIKAFLDPAEEDALLWARWGGASFAQNQSRQICINPYNEEFEKTVRSIRRGREEVAFKDFLEIVDCNFVCEKQSGYQMADVEAYLARSNIVPLTDDWIYLRLASTTKDPVPRFPWPAPDKPDLFTPEATPILRRYKKDQTFAPTDYDMHMRWSVAAMKKFSRGDDIGRSSAVRGPTLFDQDAPPRCQFPELDGEPDVASGAARSARDPPANPDGSDVEEDVFGFGGGMDGDGGAPAAVAPPAPLPKPVPVKREKGTFRFLKSSAGRGVIDLSTPTPKKRRPALEVELSQMLEDDGVASGAAASSSAGPPRVERA</sequence>
<feature type="compositionally biased region" description="Gly residues" evidence="1">
    <location>
        <begin position="599"/>
        <end position="609"/>
    </location>
</feature>
<feature type="region of interest" description="Disordered" evidence="1">
    <location>
        <begin position="565"/>
        <end position="628"/>
    </location>
</feature>
<gene>
    <name evidence="2" type="ORF">PCOR1329_LOCUS13910</name>
</gene>